<evidence type="ECO:0000259" key="7">
    <source>
        <dbReference type="PROSITE" id="PS51715"/>
    </source>
</evidence>
<dbReference type="Proteomes" id="UP000703269">
    <property type="component" value="Unassembled WGS sequence"/>
</dbReference>
<keyword evidence="1" id="KW-0547">Nucleotide-binding</keyword>
<proteinExistence type="inferred from homology"/>
<organism evidence="8 9">
    <name type="scientific">Phanerochaete sordida</name>
    <dbReference type="NCBI Taxonomy" id="48140"/>
    <lineage>
        <taxon>Eukaryota</taxon>
        <taxon>Fungi</taxon>
        <taxon>Dikarya</taxon>
        <taxon>Basidiomycota</taxon>
        <taxon>Agaricomycotina</taxon>
        <taxon>Agaricomycetes</taxon>
        <taxon>Polyporales</taxon>
        <taxon>Phanerochaetaceae</taxon>
        <taxon>Phanerochaete</taxon>
    </lineage>
</organism>
<keyword evidence="2" id="KW-0378">Hydrolase</keyword>
<keyword evidence="9" id="KW-1185">Reference proteome</keyword>
<evidence type="ECO:0000313" key="8">
    <source>
        <dbReference type="EMBL" id="GJE90120.1"/>
    </source>
</evidence>
<dbReference type="OrthoDB" id="3227209at2759"/>
<evidence type="ECO:0000313" key="9">
    <source>
        <dbReference type="Proteomes" id="UP000703269"/>
    </source>
</evidence>
<dbReference type="PANTHER" id="PTHR45923:SF2">
    <property type="entry name" value="PROTEIN SEY1"/>
    <property type="match status" value="1"/>
</dbReference>
<gene>
    <name evidence="8" type="ORF">PsYK624_062430</name>
</gene>
<accession>A0A9P3G9Z4</accession>
<dbReference type="InterPro" id="IPR027417">
    <property type="entry name" value="P-loop_NTPase"/>
</dbReference>
<dbReference type="InterPro" id="IPR008803">
    <property type="entry name" value="RHD3/Sey1"/>
</dbReference>
<comment type="similarity">
    <text evidence="6">Belongs to the TRAFAC class dynamin-like GTPase superfamily. GB1/RHD3 GTPase family.</text>
</comment>
<evidence type="ECO:0000256" key="3">
    <source>
        <dbReference type="ARBA" id="ARBA00022824"/>
    </source>
</evidence>
<dbReference type="GO" id="GO:0005783">
    <property type="term" value="C:endoplasmic reticulum"/>
    <property type="evidence" value="ECO:0007669"/>
    <property type="project" value="TreeGrafter"/>
</dbReference>
<keyword evidence="3" id="KW-0256">Endoplasmic reticulum</keyword>
<dbReference type="PANTHER" id="PTHR45923">
    <property type="entry name" value="PROTEIN SEY1"/>
    <property type="match status" value="1"/>
</dbReference>
<dbReference type="InterPro" id="IPR030386">
    <property type="entry name" value="G_GB1_RHD3_dom"/>
</dbReference>
<dbReference type="AlphaFoldDB" id="A0A9P3G9Z4"/>
<name>A0A9P3G9Z4_9APHY</name>
<dbReference type="Gene3D" id="3.40.50.300">
    <property type="entry name" value="P-loop containing nucleotide triphosphate hydrolases"/>
    <property type="match status" value="1"/>
</dbReference>
<keyword evidence="4" id="KW-0342">GTP-binding</keyword>
<keyword evidence="5" id="KW-0472">Membrane</keyword>
<dbReference type="Pfam" id="PF05879">
    <property type="entry name" value="RHD3_GTPase"/>
    <property type="match status" value="1"/>
</dbReference>
<feature type="domain" description="GB1/RHD3-type G" evidence="7">
    <location>
        <begin position="54"/>
        <end position="97"/>
    </location>
</feature>
<evidence type="ECO:0000256" key="2">
    <source>
        <dbReference type="ARBA" id="ARBA00022801"/>
    </source>
</evidence>
<dbReference type="SUPFAM" id="SSF52540">
    <property type="entry name" value="P-loop containing nucleoside triphosphate hydrolases"/>
    <property type="match status" value="1"/>
</dbReference>
<dbReference type="GO" id="GO:0016320">
    <property type="term" value="P:endoplasmic reticulum membrane fusion"/>
    <property type="evidence" value="ECO:0007669"/>
    <property type="project" value="TreeGrafter"/>
</dbReference>
<sequence length="97" mass="10991">MAELREPTILDDLSVRTAALDAESFELVQIINDKKQFIPELPKQIERWGLYDAGFDYNILAVVGSQSTGKSTLLNRLFGTNFDVMDEARRRQTTKGI</sequence>
<evidence type="ECO:0000256" key="4">
    <source>
        <dbReference type="ARBA" id="ARBA00023134"/>
    </source>
</evidence>
<reference evidence="8 9" key="1">
    <citation type="submission" date="2021-08" db="EMBL/GenBank/DDBJ databases">
        <title>Draft Genome Sequence of Phanerochaete sordida strain YK-624.</title>
        <authorList>
            <person name="Mori T."/>
            <person name="Dohra H."/>
            <person name="Suzuki T."/>
            <person name="Kawagishi H."/>
            <person name="Hirai H."/>
        </authorList>
    </citation>
    <scope>NUCLEOTIDE SEQUENCE [LARGE SCALE GENOMIC DNA]</scope>
    <source>
        <strain evidence="8 9">YK-624</strain>
    </source>
</reference>
<protein>
    <recommendedName>
        <fullName evidence="7">GB1/RHD3-type G domain-containing protein</fullName>
    </recommendedName>
</protein>
<evidence type="ECO:0000256" key="6">
    <source>
        <dbReference type="PROSITE-ProRule" id="PRU01052"/>
    </source>
</evidence>
<dbReference type="EMBL" id="BPQB01000015">
    <property type="protein sequence ID" value="GJE90120.1"/>
    <property type="molecule type" value="Genomic_DNA"/>
</dbReference>
<evidence type="ECO:0000256" key="5">
    <source>
        <dbReference type="ARBA" id="ARBA00023136"/>
    </source>
</evidence>
<dbReference type="PROSITE" id="PS51715">
    <property type="entry name" value="G_GB1_RHD3"/>
    <property type="match status" value="1"/>
</dbReference>
<dbReference type="GO" id="GO:0005525">
    <property type="term" value="F:GTP binding"/>
    <property type="evidence" value="ECO:0007669"/>
    <property type="project" value="UniProtKB-KW"/>
</dbReference>
<evidence type="ECO:0000256" key="1">
    <source>
        <dbReference type="ARBA" id="ARBA00022741"/>
    </source>
</evidence>
<dbReference type="GO" id="GO:0003924">
    <property type="term" value="F:GTPase activity"/>
    <property type="evidence" value="ECO:0007669"/>
    <property type="project" value="TreeGrafter"/>
</dbReference>
<comment type="caution">
    <text evidence="8">The sequence shown here is derived from an EMBL/GenBank/DDBJ whole genome shotgun (WGS) entry which is preliminary data.</text>
</comment>